<evidence type="ECO:0000313" key="5">
    <source>
        <dbReference type="Proteomes" id="UP001310387"/>
    </source>
</evidence>
<proteinExistence type="predicted"/>
<protein>
    <recommendedName>
        <fullName evidence="3">AMIN-like domain-containing protein</fullName>
    </recommendedName>
</protein>
<feature type="compositionally biased region" description="Gly residues" evidence="1">
    <location>
        <begin position="28"/>
        <end position="39"/>
    </location>
</feature>
<dbReference type="PROSITE" id="PS51257">
    <property type="entry name" value="PROKAR_LIPOPROTEIN"/>
    <property type="match status" value="1"/>
</dbReference>
<dbReference type="RefSeq" id="WP_332903193.1">
    <property type="nucleotide sequence ID" value="NZ_JBAGLP010000120.1"/>
</dbReference>
<accession>A0ABU7ZBG4</accession>
<dbReference type="EMBL" id="JBAGLP010000120">
    <property type="protein sequence ID" value="MEG3616750.1"/>
    <property type="molecule type" value="Genomic_DNA"/>
</dbReference>
<keyword evidence="2" id="KW-0732">Signal</keyword>
<feature type="region of interest" description="Disordered" evidence="1">
    <location>
        <begin position="26"/>
        <end position="102"/>
    </location>
</feature>
<dbReference type="InterPro" id="IPR056303">
    <property type="entry name" value="AMIN-like"/>
</dbReference>
<feature type="compositionally biased region" description="Low complexity" evidence="1">
    <location>
        <begin position="40"/>
        <end position="53"/>
    </location>
</feature>
<evidence type="ECO:0000256" key="2">
    <source>
        <dbReference type="SAM" id="SignalP"/>
    </source>
</evidence>
<dbReference type="Pfam" id="PF24837">
    <property type="entry name" value="AMIN-like"/>
    <property type="match status" value="1"/>
</dbReference>
<evidence type="ECO:0000259" key="3">
    <source>
        <dbReference type="Pfam" id="PF24837"/>
    </source>
</evidence>
<feature type="domain" description="AMIN-like" evidence="3">
    <location>
        <begin position="107"/>
        <end position="230"/>
    </location>
</feature>
<reference evidence="4" key="2">
    <citation type="submission" date="2024-02" db="EMBL/GenBank/DDBJ databases">
        <authorList>
            <person name="Prathaban M."/>
            <person name="Mythili R."/>
            <person name="Sharmila Devi N."/>
            <person name="Sobanaa M."/>
            <person name="Prathiviraj R."/>
            <person name="Selvin J."/>
        </authorList>
    </citation>
    <scope>NUCLEOTIDE SEQUENCE</scope>
    <source>
        <strain evidence="4">MP1014</strain>
    </source>
</reference>
<dbReference type="Proteomes" id="UP001310387">
    <property type="component" value="Unassembled WGS sequence"/>
</dbReference>
<feature type="compositionally biased region" description="Acidic residues" evidence="1">
    <location>
        <begin position="54"/>
        <end position="78"/>
    </location>
</feature>
<gene>
    <name evidence="4" type="ORF">V5O49_16610</name>
</gene>
<keyword evidence="5" id="KW-1185">Reference proteome</keyword>
<feature type="signal peptide" evidence="2">
    <location>
        <begin position="1"/>
        <end position="24"/>
    </location>
</feature>
<feature type="compositionally biased region" description="Low complexity" evidence="1">
    <location>
        <begin position="79"/>
        <end position="88"/>
    </location>
</feature>
<comment type="caution">
    <text evidence="4">The sequence shown here is derived from an EMBL/GenBank/DDBJ whole genome shotgun (WGS) entry which is preliminary data.</text>
</comment>
<organism evidence="4 5">
    <name type="scientific">Isoptericola haloaureus</name>
    <dbReference type="NCBI Taxonomy" id="1542902"/>
    <lineage>
        <taxon>Bacteria</taxon>
        <taxon>Bacillati</taxon>
        <taxon>Actinomycetota</taxon>
        <taxon>Actinomycetes</taxon>
        <taxon>Micrococcales</taxon>
        <taxon>Promicromonosporaceae</taxon>
        <taxon>Isoptericola</taxon>
    </lineage>
</organism>
<feature type="chain" id="PRO_5045884362" description="AMIN-like domain-containing protein" evidence="2">
    <location>
        <begin position="25"/>
        <end position="232"/>
    </location>
</feature>
<name>A0ABU7ZBG4_9MICO</name>
<sequence>MQRSPHRRRTAGAVALVATAALLAACGDGDGLPGYGGGAPATESSSPTAASSAPEDEETPSEEPTDEPTDEATDEPTDDATPTEPETPFEGGTALDESTASDDALLTVTDVRVGSHDGYDRVVFDLEGTGTPGWRAQYVEAALEPGRGEELDVGGDSVLEVGITGTGYPTDTGVTEYGGDPVAGPGGSVAEVVYSFVFEGTTTAFVGVDGEPRPFRMFSLEDPTRVVVDVGS</sequence>
<evidence type="ECO:0000313" key="4">
    <source>
        <dbReference type="EMBL" id="MEG3616750.1"/>
    </source>
</evidence>
<evidence type="ECO:0000256" key="1">
    <source>
        <dbReference type="SAM" id="MobiDB-lite"/>
    </source>
</evidence>
<reference evidence="4" key="1">
    <citation type="journal article" date="2024" name="Antonie Van Leeuwenhoek">
        <title>Isoptericola haloaureus sp. nov., a dimorphic actinobacterium isolated from mangrove sediments of southeast India, implicating biosaline agricultural significance through nitrogen fixation and salt tolerance genes.</title>
        <authorList>
            <person name="Prathaban M."/>
            <person name="Prathiviraj R."/>
            <person name="Ravichandran M."/>
            <person name="Natarajan S.D."/>
            <person name="Sobanaa M."/>
            <person name="Hari Krishna Kumar S."/>
            <person name="Chandrasekar V."/>
            <person name="Selvin J."/>
        </authorList>
    </citation>
    <scope>NUCLEOTIDE SEQUENCE</scope>
    <source>
        <strain evidence="4">MP1014</strain>
    </source>
</reference>